<name>A0A136A2R0_9ALTE</name>
<accession>A0A136A2R0</accession>
<dbReference type="Proteomes" id="UP000070299">
    <property type="component" value="Unassembled WGS sequence"/>
</dbReference>
<dbReference type="PANTHER" id="PTHR33525">
    <property type="match status" value="1"/>
</dbReference>
<reference evidence="3" key="1">
    <citation type="submission" date="2016-02" db="EMBL/GenBank/DDBJ databases">
        <authorList>
            <person name="Schultz-Johansen M."/>
            <person name="Glaring M.A."/>
            <person name="Bech P.K."/>
            <person name="Stougaard P."/>
        </authorList>
    </citation>
    <scope>NUCLEOTIDE SEQUENCE [LARGE SCALE GENOMIC DNA]</scope>
    <source>
        <strain evidence="3">S66</strain>
    </source>
</reference>
<feature type="domain" description="HDOD" evidence="1">
    <location>
        <begin position="102"/>
        <end position="306"/>
    </location>
</feature>
<gene>
    <name evidence="2" type="ORF">AX660_13710</name>
</gene>
<evidence type="ECO:0000313" key="2">
    <source>
        <dbReference type="EMBL" id="KXI29494.1"/>
    </source>
</evidence>
<dbReference type="InterPro" id="IPR052340">
    <property type="entry name" value="RNase_Y/CdgJ"/>
</dbReference>
<dbReference type="OrthoDB" id="6233174at2"/>
<comment type="caution">
    <text evidence="2">The sequence shown here is derived from an EMBL/GenBank/DDBJ whole genome shotgun (WGS) entry which is preliminary data.</text>
</comment>
<dbReference type="SUPFAM" id="SSF109604">
    <property type="entry name" value="HD-domain/PDEase-like"/>
    <property type="match status" value="1"/>
</dbReference>
<organism evidence="2 3">
    <name type="scientific">Paraglaciecola hydrolytica</name>
    <dbReference type="NCBI Taxonomy" id="1799789"/>
    <lineage>
        <taxon>Bacteria</taxon>
        <taxon>Pseudomonadati</taxon>
        <taxon>Pseudomonadota</taxon>
        <taxon>Gammaproteobacteria</taxon>
        <taxon>Alteromonadales</taxon>
        <taxon>Alteromonadaceae</taxon>
        <taxon>Paraglaciecola</taxon>
    </lineage>
</organism>
<proteinExistence type="predicted"/>
<protein>
    <recommendedName>
        <fullName evidence="1">HDOD domain-containing protein</fullName>
    </recommendedName>
</protein>
<dbReference type="PROSITE" id="PS51833">
    <property type="entry name" value="HDOD"/>
    <property type="match status" value="1"/>
</dbReference>
<dbReference type="EMBL" id="LSNE01000005">
    <property type="protein sequence ID" value="KXI29494.1"/>
    <property type="molecule type" value="Genomic_DNA"/>
</dbReference>
<dbReference type="STRING" id="1799789.AX660_13710"/>
<sequence>MTQISNIQDIFTQRYDAFFLDVRAAQANLQNPDKPILSGVDLEQSLTSRSLLRVEKQAIREKDLNQKHNINYLNENLAKINIKVEERLTEELKDIENVYRKVVGIEDTIPQLLDLLNVKAATTSRIETLAMELPWFYQDLLKLVNQPKYRRTDSNGKIIHVDSLRAALNRFGIENLNPVVLSLAFRRWLPQITDPYPQIKNRIWDEALATSIVSRKLASLHKIDENFAFSLGMLSLLGTIVVVRLYFRLFDVIQREALIEAQNEQQHELHAALSRLVPAGDFLNQLLDKFALPMSAELISKMDMKRVFIANAMNEVVSNETEISPLALLLKQARGYSRYRLLKQYGLVNMQEAKDYVRTLRLPNGALTLLKTTDIRTLNLQFIANTPNN</sequence>
<evidence type="ECO:0000259" key="1">
    <source>
        <dbReference type="PROSITE" id="PS51833"/>
    </source>
</evidence>
<dbReference type="AlphaFoldDB" id="A0A136A2R0"/>
<dbReference type="Pfam" id="PF08668">
    <property type="entry name" value="HDOD"/>
    <property type="match status" value="1"/>
</dbReference>
<evidence type="ECO:0000313" key="3">
    <source>
        <dbReference type="Proteomes" id="UP000070299"/>
    </source>
</evidence>
<dbReference type="RefSeq" id="WP_068376329.1">
    <property type="nucleotide sequence ID" value="NZ_LSNE01000005.1"/>
</dbReference>
<keyword evidence="3" id="KW-1185">Reference proteome</keyword>
<dbReference type="Gene3D" id="1.10.3210.10">
    <property type="entry name" value="Hypothetical protein af1432"/>
    <property type="match status" value="1"/>
</dbReference>
<dbReference type="InterPro" id="IPR013976">
    <property type="entry name" value="HDOD"/>
</dbReference>
<dbReference type="PANTHER" id="PTHR33525:SF4">
    <property type="entry name" value="CYCLIC DI-GMP PHOSPHODIESTERASE CDGJ"/>
    <property type="match status" value="1"/>
</dbReference>